<dbReference type="InterPro" id="IPR036396">
    <property type="entry name" value="Cyt_P450_sf"/>
</dbReference>
<dbReference type="InterPro" id="IPR050196">
    <property type="entry name" value="Cytochrome_P450_Monoox"/>
</dbReference>
<evidence type="ECO:0000256" key="7">
    <source>
        <dbReference type="PIRSR" id="PIRSR602401-1"/>
    </source>
</evidence>
<organism evidence="9 10">
    <name type="scientific">Mucor saturninus</name>
    <dbReference type="NCBI Taxonomy" id="64648"/>
    <lineage>
        <taxon>Eukaryota</taxon>
        <taxon>Fungi</taxon>
        <taxon>Fungi incertae sedis</taxon>
        <taxon>Mucoromycota</taxon>
        <taxon>Mucoromycotina</taxon>
        <taxon>Mucoromycetes</taxon>
        <taxon>Mucorales</taxon>
        <taxon>Mucorineae</taxon>
        <taxon>Mucoraceae</taxon>
        <taxon>Mucor</taxon>
    </lineage>
</organism>
<evidence type="ECO:0000256" key="6">
    <source>
        <dbReference type="ARBA" id="ARBA00023033"/>
    </source>
</evidence>
<dbReference type="SUPFAM" id="SSF48264">
    <property type="entry name" value="Cytochrome P450"/>
    <property type="match status" value="1"/>
</dbReference>
<evidence type="ECO:0000313" key="10">
    <source>
        <dbReference type="Proteomes" id="UP000603453"/>
    </source>
</evidence>
<comment type="caution">
    <text evidence="9">The sequence shown here is derived from an EMBL/GenBank/DDBJ whole genome shotgun (WGS) entry which is preliminary data.</text>
</comment>
<dbReference type="PANTHER" id="PTHR24291">
    <property type="entry name" value="CYTOCHROME P450 FAMILY 4"/>
    <property type="match status" value="1"/>
</dbReference>
<dbReference type="AlphaFoldDB" id="A0A8H7RG04"/>
<evidence type="ECO:0000256" key="1">
    <source>
        <dbReference type="ARBA" id="ARBA00010617"/>
    </source>
</evidence>
<keyword evidence="4 8" id="KW-0560">Oxidoreductase</keyword>
<dbReference type="GO" id="GO:0005506">
    <property type="term" value="F:iron ion binding"/>
    <property type="evidence" value="ECO:0007669"/>
    <property type="project" value="InterPro"/>
</dbReference>
<accession>A0A8H7RG04</accession>
<proteinExistence type="inferred from homology"/>
<keyword evidence="5 7" id="KW-0408">Iron</keyword>
<dbReference type="Gene3D" id="1.10.630.10">
    <property type="entry name" value="Cytochrome P450"/>
    <property type="match status" value="1"/>
</dbReference>
<dbReference type="PRINTS" id="PR00385">
    <property type="entry name" value="P450"/>
</dbReference>
<evidence type="ECO:0000256" key="2">
    <source>
        <dbReference type="ARBA" id="ARBA00022617"/>
    </source>
</evidence>
<evidence type="ECO:0000256" key="5">
    <source>
        <dbReference type="ARBA" id="ARBA00023004"/>
    </source>
</evidence>
<comment type="cofactor">
    <cofactor evidence="7">
        <name>heme</name>
        <dbReference type="ChEBI" id="CHEBI:30413"/>
    </cofactor>
</comment>
<dbReference type="InterPro" id="IPR017972">
    <property type="entry name" value="Cyt_P450_CS"/>
</dbReference>
<dbReference type="PANTHER" id="PTHR24291:SF50">
    <property type="entry name" value="BIFUNCTIONAL ALBAFLAVENONE MONOOXYGENASE_TERPENE SYNTHASE"/>
    <property type="match status" value="1"/>
</dbReference>
<evidence type="ECO:0000313" key="9">
    <source>
        <dbReference type="EMBL" id="KAG2210476.1"/>
    </source>
</evidence>
<protein>
    <recommendedName>
        <fullName evidence="11">Cytochrome P450</fullName>
    </recommendedName>
</protein>
<evidence type="ECO:0008006" key="11">
    <source>
        <dbReference type="Google" id="ProtNLM"/>
    </source>
</evidence>
<comment type="similarity">
    <text evidence="1 8">Belongs to the cytochrome P450 family.</text>
</comment>
<dbReference type="GO" id="GO:0004497">
    <property type="term" value="F:monooxygenase activity"/>
    <property type="evidence" value="ECO:0007669"/>
    <property type="project" value="UniProtKB-KW"/>
</dbReference>
<dbReference type="GO" id="GO:0020037">
    <property type="term" value="F:heme binding"/>
    <property type="evidence" value="ECO:0007669"/>
    <property type="project" value="InterPro"/>
</dbReference>
<keyword evidence="6 8" id="KW-0503">Monooxygenase</keyword>
<dbReference type="Proteomes" id="UP000603453">
    <property type="component" value="Unassembled WGS sequence"/>
</dbReference>
<name>A0A8H7RG04_9FUNG</name>
<dbReference type="OrthoDB" id="1470350at2759"/>
<dbReference type="Pfam" id="PF00067">
    <property type="entry name" value="p450"/>
    <property type="match status" value="1"/>
</dbReference>
<dbReference type="PROSITE" id="PS00086">
    <property type="entry name" value="CYTOCHROME_P450"/>
    <property type="match status" value="1"/>
</dbReference>
<dbReference type="EMBL" id="JAEPRD010000011">
    <property type="protein sequence ID" value="KAG2210476.1"/>
    <property type="molecule type" value="Genomic_DNA"/>
</dbReference>
<evidence type="ECO:0000256" key="3">
    <source>
        <dbReference type="ARBA" id="ARBA00022723"/>
    </source>
</evidence>
<evidence type="ECO:0000256" key="8">
    <source>
        <dbReference type="RuleBase" id="RU000461"/>
    </source>
</evidence>
<dbReference type="GO" id="GO:0016705">
    <property type="term" value="F:oxidoreductase activity, acting on paired donors, with incorporation or reduction of molecular oxygen"/>
    <property type="evidence" value="ECO:0007669"/>
    <property type="project" value="InterPro"/>
</dbReference>
<dbReference type="PRINTS" id="PR00463">
    <property type="entry name" value="EP450I"/>
</dbReference>
<reference evidence="9" key="1">
    <citation type="submission" date="2020-12" db="EMBL/GenBank/DDBJ databases">
        <title>Metabolic potential, ecology and presence of endohyphal bacteria is reflected in genomic diversity of Mucoromycotina.</title>
        <authorList>
            <person name="Muszewska A."/>
            <person name="Okrasinska A."/>
            <person name="Steczkiewicz K."/>
            <person name="Drgas O."/>
            <person name="Orlowska M."/>
            <person name="Perlinska-Lenart U."/>
            <person name="Aleksandrzak-Piekarczyk T."/>
            <person name="Szatraj K."/>
            <person name="Zielenkiewicz U."/>
            <person name="Pilsyk S."/>
            <person name="Malc E."/>
            <person name="Mieczkowski P."/>
            <person name="Kruszewska J.S."/>
            <person name="Biernat P."/>
            <person name="Pawlowska J."/>
        </authorList>
    </citation>
    <scope>NUCLEOTIDE SEQUENCE</scope>
    <source>
        <strain evidence="9">WA0000017839</strain>
    </source>
</reference>
<dbReference type="InterPro" id="IPR002401">
    <property type="entry name" value="Cyt_P450_E_grp-I"/>
</dbReference>
<keyword evidence="10" id="KW-1185">Reference proteome</keyword>
<gene>
    <name evidence="9" type="ORF">INT47_002418</name>
</gene>
<feature type="binding site" description="axial binding residue" evidence="7">
    <location>
        <position position="340"/>
    </location>
    <ligand>
        <name>heme</name>
        <dbReference type="ChEBI" id="CHEBI:30413"/>
    </ligand>
    <ligandPart>
        <name>Fe</name>
        <dbReference type="ChEBI" id="CHEBI:18248"/>
    </ligandPart>
</feature>
<keyword evidence="3 7" id="KW-0479">Metal-binding</keyword>
<sequence>MVFLENQDWKRHRKIANPAFQQVIPHKVFGRLTIQMFGVIDQSIEMRTSIEIGDVLKRLTLNALTLAGFGFDINALNDPSNEWLRTYENIIVGMQDPVYFFFPVLERHFLNFLPKRKLIHRDCDRFLKLMDDMIEEKRRIVNEDEGIVVAEKKEDISEKDILTLLLENEKNENDSNTFMTNEELKSNLCLFFSAGHDSTTGALSFALYHMAVNPDIQLKARADVVNVLGNSKSDVLPTSAQTKEMKYLNMVIKETLRIQPSVPVASARKAKEDCTLGDVFIPKDTVLLIDIYNTHRNPITWDEPHKFNPDRFRPGGEAEQKISGEFGNPWIPFGNGARQCIGMQFSLEEQKVVLSMLLRKYTWSLPKDSIHEDEVITKGIFFVVAKDLQLNFKSRY</sequence>
<keyword evidence="2 7" id="KW-0349">Heme</keyword>
<dbReference type="InterPro" id="IPR001128">
    <property type="entry name" value="Cyt_P450"/>
</dbReference>
<evidence type="ECO:0000256" key="4">
    <source>
        <dbReference type="ARBA" id="ARBA00023002"/>
    </source>
</evidence>